<protein>
    <submittedName>
        <fullName evidence="2">Uncharacterized protein</fullName>
    </submittedName>
</protein>
<reference evidence="2 3" key="1">
    <citation type="submission" date="2018-09" db="EMBL/GenBank/DDBJ databases">
        <title>Genomic investigation of the strawberry pathogen Phytophthora fragariae indicates pathogenicity is determined by transcriptional variation in three key races.</title>
        <authorList>
            <person name="Adams T.M."/>
            <person name="Armitage A.D."/>
            <person name="Sobczyk M.K."/>
            <person name="Bates H.J."/>
            <person name="Dunwell J.M."/>
            <person name="Nellist C.F."/>
            <person name="Harrison R.J."/>
        </authorList>
    </citation>
    <scope>NUCLEOTIDE SEQUENCE [LARGE SCALE GENOMIC DNA]</scope>
    <source>
        <strain evidence="2 3">ONT-3</strain>
    </source>
</reference>
<dbReference type="AlphaFoldDB" id="A0A6G0K1J3"/>
<organism evidence="2 3">
    <name type="scientific">Phytophthora fragariae</name>
    <dbReference type="NCBI Taxonomy" id="53985"/>
    <lineage>
        <taxon>Eukaryota</taxon>
        <taxon>Sar</taxon>
        <taxon>Stramenopiles</taxon>
        <taxon>Oomycota</taxon>
        <taxon>Peronosporomycetes</taxon>
        <taxon>Peronosporales</taxon>
        <taxon>Peronosporaceae</taxon>
        <taxon>Phytophthora</taxon>
    </lineage>
</organism>
<name>A0A6G0K1J3_9STRA</name>
<keyword evidence="1" id="KW-0812">Transmembrane</keyword>
<keyword evidence="1" id="KW-1133">Transmembrane helix</keyword>
<feature type="transmembrane region" description="Helical" evidence="1">
    <location>
        <begin position="17"/>
        <end position="38"/>
    </location>
</feature>
<gene>
    <name evidence="2" type="ORF">PF010_g25109</name>
</gene>
<sequence length="48" mass="5360">MTGGKAFLAMASWIKRFLVSLFILVVGIAWALFANFSARQSLYLSYSI</sequence>
<evidence type="ECO:0000313" key="3">
    <source>
        <dbReference type="Proteomes" id="UP000488956"/>
    </source>
</evidence>
<comment type="caution">
    <text evidence="2">The sequence shown here is derived from an EMBL/GenBank/DDBJ whole genome shotgun (WGS) entry which is preliminary data.</text>
</comment>
<evidence type="ECO:0000313" key="2">
    <source>
        <dbReference type="EMBL" id="KAE9073344.1"/>
    </source>
</evidence>
<dbReference type="Proteomes" id="UP000488956">
    <property type="component" value="Unassembled WGS sequence"/>
</dbReference>
<keyword evidence="1" id="KW-0472">Membrane</keyword>
<evidence type="ECO:0000256" key="1">
    <source>
        <dbReference type="SAM" id="Phobius"/>
    </source>
</evidence>
<dbReference type="EMBL" id="QXFX01002823">
    <property type="protein sequence ID" value="KAE9073344.1"/>
    <property type="molecule type" value="Genomic_DNA"/>
</dbReference>
<proteinExistence type="predicted"/>
<accession>A0A6G0K1J3</accession>